<dbReference type="PANTHER" id="PTHR32011:SF2">
    <property type="entry name" value="OS08G0472400 PROTEIN"/>
    <property type="match status" value="1"/>
</dbReference>
<evidence type="ECO:0008006" key="3">
    <source>
        <dbReference type="Google" id="ProtNLM"/>
    </source>
</evidence>
<protein>
    <recommendedName>
        <fullName evidence="3">SMI1/KNR4 family protein</fullName>
    </recommendedName>
</protein>
<evidence type="ECO:0000313" key="1">
    <source>
        <dbReference type="EMBL" id="MBE1582496.1"/>
    </source>
</evidence>
<evidence type="ECO:0000313" key="2">
    <source>
        <dbReference type="Proteomes" id="UP000633509"/>
    </source>
</evidence>
<reference evidence="1 2" key="1">
    <citation type="submission" date="2020-10" db="EMBL/GenBank/DDBJ databases">
        <title>Sequencing the genomes of 1000 actinobacteria strains.</title>
        <authorList>
            <person name="Klenk H.-P."/>
        </authorList>
    </citation>
    <scope>NUCLEOTIDE SEQUENCE [LARGE SCALE GENOMIC DNA]</scope>
    <source>
        <strain evidence="1 2">DSM 43173</strain>
    </source>
</reference>
<proteinExistence type="predicted"/>
<dbReference type="EMBL" id="JADBEK010000001">
    <property type="protein sequence ID" value="MBE1582496.1"/>
    <property type="molecule type" value="Genomic_DNA"/>
</dbReference>
<dbReference type="RefSeq" id="WP_192783765.1">
    <property type="nucleotide sequence ID" value="NZ_JADBEK010000001.1"/>
</dbReference>
<comment type="caution">
    <text evidence="1">The sequence shown here is derived from an EMBL/GenBank/DDBJ whole genome shotgun (WGS) entry which is preliminary data.</text>
</comment>
<organism evidence="1 2">
    <name type="scientific">Nonomuraea angiospora</name>
    <dbReference type="NCBI Taxonomy" id="46172"/>
    <lineage>
        <taxon>Bacteria</taxon>
        <taxon>Bacillati</taxon>
        <taxon>Actinomycetota</taxon>
        <taxon>Actinomycetes</taxon>
        <taxon>Streptosporangiales</taxon>
        <taxon>Streptosporangiaceae</taxon>
        <taxon>Nonomuraea</taxon>
    </lineage>
</organism>
<accession>A0ABR9LPB4</accession>
<keyword evidence="2" id="KW-1185">Reference proteome</keyword>
<dbReference type="Proteomes" id="UP000633509">
    <property type="component" value="Unassembled WGS sequence"/>
</dbReference>
<gene>
    <name evidence="1" type="ORF">H4W80_000754</name>
</gene>
<name>A0ABR9LPB4_9ACTN</name>
<dbReference type="PANTHER" id="PTHR32011">
    <property type="entry name" value="OS08G0472400 PROTEIN"/>
    <property type="match status" value="1"/>
</dbReference>
<sequence length="200" mass="22871">MLHPDAVRLGREAHRRLALSGECEITPGLTDREFAWIEAEHGVEFADDHRAFLAAGLPINSARPEEGATWDRPWPDWRDGDEEELRHQLEWPVRNVLRDVEYGVWLRSWGPRPEDKAQALQIAERELAGAPKLIPLYAHRFLPGGRGTHGSQVLSIWGTDIISYGRDLAEYITNDFYPRDDDAKEPWEQGDAVPVWGEFL</sequence>